<feature type="repeat" description="ANK" evidence="3">
    <location>
        <begin position="377"/>
        <end position="409"/>
    </location>
</feature>
<feature type="region of interest" description="Disordered" evidence="4">
    <location>
        <begin position="1"/>
        <end position="47"/>
    </location>
</feature>
<dbReference type="Proteomes" id="UP001431209">
    <property type="component" value="Unassembled WGS sequence"/>
</dbReference>
<sequence>MSKDRSGSTKLGRFMNKIFPNSVADTPPRPMNQAAKLEGSPSDPLQKIVSPELRKKRSTSLITISTSVKDKKKRSSFGLIASEPQPTVLFKDDNSANSEQQEIETGSIKVETIDNSSPKEDDIINPDELEKPIHAAASRGQIEEFQKLYEESPALLSLTTNKEQNSALHIASIRNQLQIVTFILEKGINVNSVNRSKCTPLHLACSKGHQLIAEELINKGGADVMARDALGNTPFHLCVKFGWFNLADFINLSTGGTFDVNTRTEGSKSLLHTCGELGNLNGIKYLFEEHGSKLQSNLKDSKGQHFLFSVLKGKNVEIIRYIANSVPDVKFNVTMQDRGRNLVHQAVDDKNLPMVQVIYEVKSSLFKTLLAEPDKVKSHTPLHFAVMNNHFEMVDLLMRLGADANVQDQDGNTPLHLASLQYKEKEDNGSPTDLKSYFSTDIVLKLLESPNTNIKIKNSNKVTPKQILKKKNKSLLKSHKK</sequence>
<evidence type="ECO:0000256" key="3">
    <source>
        <dbReference type="PROSITE-ProRule" id="PRU00023"/>
    </source>
</evidence>
<proteinExistence type="predicted"/>
<dbReference type="SUPFAM" id="SSF48403">
    <property type="entry name" value="Ankyrin repeat"/>
    <property type="match status" value="1"/>
</dbReference>
<comment type="caution">
    <text evidence="5">The sequence shown here is derived from an EMBL/GenBank/DDBJ whole genome shotgun (WGS) entry which is preliminary data.</text>
</comment>
<feature type="repeat" description="ANK" evidence="3">
    <location>
        <begin position="196"/>
        <end position="229"/>
    </location>
</feature>
<gene>
    <name evidence="5" type="ORF">AKO1_001382</name>
</gene>
<evidence type="ECO:0000256" key="4">
    <source>
        <dbReference type="SAM" id="MobiDB-lite"/>
    </source>
</evidence>
<keyword evidence="6" id="KW-1185">Reference proteome</keyword>
<dbReference type="InterPro" id="IPR036770">
    <property type="entry name" value="Ankyrin_rpt-contain_sf"/>
</dbReference>
<keyword evidence="2 3" id="KW-0040">ANK repeat</keyword>
<reference evidence="5 6" key="1">
    <citation type="submission" date="2024-03" db="EMBL/GenBank/DDBJ databases">
        <title>The Acrasis kona genome and developmental transcriptomes reveal deep origins of eukaryotic multicellular pathways.</title>
        <authorList>
            <person name="Sheikh S."/>
            <person name="Fu C.-J."/>
            <person name="Brown M.W."/>
            <person name="Baldauf S.L."/>
        </authorList>
    </citation>
    <scope>NUCLEOTIDE SEQUENCE [LARGE SCALE GENOMIC DNA]</scope>
    <source>
        <strain evidence="5 6">ATCC MYA-3509</strain>
    </source>
</reference>
<feature type="repeat" description="ANK" evidence="3">
    <location>
        <begin position="163"/>
        <end position="195"/>
    </location>
</feature>
<accession>A0AAW2ZCI2</accession>
<dbReference type="EMBL" id="JAOPGA020001230">
    <property type="protein sequence ID" value="KAL0486404.1"/>
    <property type="molecule type" value="Genomic_DNA"/>
</dbReference>
<keyword evidence="1" id="KW-0677">Repeat</keyword>
<name>A0AAW2ZCI2_9EUKA</name>
<dbReference type="PROSITE" id="PS50297">
    <property type="entry name" value="ANK_REP_REGION"/>
    <property type="match status" value="3"/>
</dbReference>
<dbReference type="SMART" id="SM00248">
    <property type="entry name" value="ANK"/>
    <property type="match status" value="9"/>
</dbReference>
<protein>
    <submittedName>
        <fullName evidence="5">Alpha-latrocrustotoxin</fullName>
    </submittedName>
</protein>
<dbReference type="PANTHER" id="PTHR24198">
    <property type="entry name" value="ANKYRIN REPEAT AND PROTEIN KINASE DOMAIN-CONTAINING PROTEIN"/>
    <property type="match status" value="1"/>
</dbReference>
<dbReference type="AlphaFoldDB" id="A0AAW2ZCI2"/>
<evidence type="ECO:0000313" key="5">
    <source>
        <dbReference type="EMBL" id="KAL0486404.1"/>
    </source>
</evidence>
<organism evidence="5 6">
    <name type="scientific">Acrasis kona</name>
    <dbReference type="NCBI Taxonomy" id="1008807"/>
    <lineage>
        <taxon>Eukaryota</taxon>
        <taxon>Discoba</taxon>
        <taxon>Heterolobosea</taxon>
        <taxon>Tetramitia</taxon>
        <taxon>Eutetramitia</taxon>
        <taxon>Acrasidae</taxon>
        <taxon>Acrasis</taxon>
    </lineage>
</organism>
<dbReference type="PANTHER" id="PTHR24198:SF165">
    <property type="entry name" value="ANKYRIN REPEAT-CONTAINING PROTEIN-RELATED"/>
    <property type="match status" value="1"/>
</dbReference>
<dbReference type="Gene3D" id="1.25.40.20">
    <property type="entry name" value="Ankyrin repeat-containing domain"/>
    <property type="match status" value="2"/>
</dbReference>
<dbReference type="PROSITE" id="PS50088">
    <property type="entry name" value="ANK_REPEAT"/>
    <property type="match status" value="3"/>
</dbReference>
<evidence type="ECO:0000313" key="6">
    <source>
        <dbReference type="Proteomes" id="UP001431209"/>
    </source>
</evidence>
<evidence type="ECO:0000256" key="1">
    <source>
        <dbReference type="ARBA" id="ARBA00022737"/>
    </source>
</evidence>
<dbReference type="InterPro" id="IPR002110">
    <property type="entry name" value="Ankyrin_rpt"/>
</dbReference>
<dbReference type="Pfam" id="PF12796">
    <property type="entry name" value="Ank_2"/>
    <property type="match status" value="2"/>
</dbReference>
<evidence type="ECO:0000256" key="2">
    <source>
        <dbReference type="ARBA" id="ARBA00023043"/>
    </source>
</evidence>